<dbReference type="InterPro" id="IPR051016">
    <property type="entry name" value="Diverse_Substrate_AcTransf"/>
</dbReference>
<dbReference type="AlphaFoldDB" id="A7GVZ4"/>
<dbReference type="GO" id="GO:0008080">
    <property type="term" value="F:N-acetyltransferase activity"/>
    <property type="evidence" value="ECO:0007669"/>
    <property type="project" value="UniProtKB-ARBA"/>
</dbReference>
<dbReference type="CDD" id="cd04301">
    <property type="entry name" value="NAT_SF"/>
    <property type="match status" value="1"/>
</dbReference>
<dbReference type="HOGENOM" id="CLU_013985_41_2_7"/>
<dbReference type="SUPFAM" id="SSF55729">
    <property type="entry name" value="Acyl-CoA N-acyltransferases (Nat)"/>
    <property type="match status" value="1"/>
</dbReference>
<dbReference type="Gene3D" id="3.40.630.30">
    <property type="match status" value="1"/>
</dbReference>
<evidence type="ECO:0000313" key="6">
    <source>
        <dbReference type="Proteomes" id="UP000006380"/>
    </source>
</evidence>
<evidence type="ECO:0000256" key="2">
    <source>
        <dbReference type="ARBA" id="ARBA00022679"/>
    </source>
</evidence>
<dbReference type="EMBL" id="CP000767">
    <property type="protein sequence ID" value="EAT99777.2"/>
    <property type="molecule type" value="Genomic_DNA"/>
</dbReference>
<comment type="similarity">
    <text evidence="1">Belongs to the acetyltransferase family.</text>
</comment>
<dbReference type="Proteomes" id="UP000006380">
    <property type="component" value="Chromosome"/>
</dbReference>
<accession>A7GVZ4</accession>
<proteinExistence type="inferred from homology"/>
<dbReference type="STRING" id="360105.CCV52592_2131"/>
<protein>
    <recommendedName>
        <fullName evidence="4">N-acetyltransferase domain-containing protein</fullName>
    </recommendedName>
</protein>
<organism evidence="5 6">
    <name type="scientific">Campylobacter curvus (strain 525.92)</name>
    <dbReference type="NCBI Taxonomy" id="360105"/>
    <lineage>
        <taxon>Bacteria</taxon>
        <taxon>Pseudomonadati</taxon>
        <taxon>Campylobacterota</taxon>
        <taxon>Epsilonproteobacteria</taxon>
        <taxon>Campylobacterales</taxon>
        <taxon>Campylobacteraceae</taxon>
        <taxon>Campylobacter</taxon>
    </lineage>
</organism>
<dbReference type="PANTHER" id="PTHR10545:SF29">
    <property type="entry name" value="GH14572P-RELATED"/>
    <property type="match status" value="1"/>
</dbReference>
<keyword evidence="3" id="KW-0012">Acyltransferase</keyword>
<keyword evidence="2" id="KW-0808">Transferase</keyword>
<sequence length="156" mass="18079">MQIRPANIADTHAIIALIKELAEYEKMPDEVKINEEIFKRHIFENRYANALLAEADGQIVGYAIYFHSFSTWLGRAGIHLEDLYVKQEFRGRGAGLAMIKRLVEICEDEGFGRLEWECLDWNEPSIKFYENLGAKRQSGWLKFRLTKDEIAQIARG</sequence>
<dbReference type="FunFam" id="3.40.630.30:FF:000064">
    <property type="entry name" value="GNAT family acetyltransferase"/>
    <property type="match status" value="1"/>
</dbReference>
<evidence type="ECO:0000256" key="3">
    <source>
        <dbReference type="ARBA" id="ARBA00023315"/>
    </source>
</evidence>
<dbReference type="RefSeq" id="WP_011991669.1">
    <property type="nucleotide sequence ID" value="NC_009715.2"/>
</dbReference>
<dbReference type="InterPro" id="IPR000182">
    <property type="entry name" value="GNAT_dom"/>
</dbReference>
<dbReference type="Pfam" id="PF00583">
    <property type="entry name" value="Acetyltransf_1"/>
    <property type="match status" value="1"/>
</dbReference>
<evidence type="ECO:0000256" key="1">
    <source>
        <dbReference type="ARBA" id="ARBA00008694"/>
    </source>
</evidence>
<dbReference type="InterPro" id="IPR016181">
    <property type="entry name" value="Acyl_CoA_acyltransferase"/>
</dbReference>
<keyword evidence="6" id="KW-1185">Reference proteome</keyword>
<gene>
    <name evidence="5" type="ORF">CCV52592_2131</name>
</gene>
<dbReference type="KEGG" id="ccv:CCV52592_2131"/>
<evidence type="ECO:0000313" key="5">
    <source>
        <dbReference type="EMBL" id="EAT99777.2"/>
    </source>
</evidence>
<dbReference type="OrthoDB" id="9805924at2"/>
<dbReference type="PROSITE" id="PS51186">
    <property type="entry name" value="GNAT"/>
    <property type="match status" value="1"/>
</dbReference>
<dbReference type="PANTHER" id="PTHR10545">
    <property type="entry name" value="DIAMINE N-ACETYLTRANSFERASE"/>
    <property type="match status" value="1"/>
</dbReference>
<feature type="domain" description="N-acetyltransferase" evidence="4">
    <location>
        <begin position="1"/>
        <end position="155"/>
    </location>
</feature>
<reference evidence="5" key="1">
    <citation type="submission" date="2016-07" db="EMBL/GenBank/DDBJ databases">
        <title>Comparative genomics of the Campylobacter concisus group.</title>
        <authorList>
            <person name="Miller W.G."/>
            <person name="Yee E."/>
            <person name="Chapman M.H."/>
            <person name="Huynh S."/>
            <person name="Bono J.L."/>
            <person name="On S.L.W."/>
            <person name="StLeger J."/>
            <person name="Foster G."/>
            <person name="Parker C.T."/>
        </authorList>
    </citation>
    <scope>NUCLEOTIDE SEQUENCE</scope>
    <source>
        <strain evidence="5">525.92</strain>
    </source>
</reference>
<evidence type="ECO:0000259" key="4">
    <source>
        <dbReference type="PROSITE" id="PS51186"/>
    </source>
</evidence>
<name>A7GVZ4_CAMC5</name>